<dbReference type="EMBL" id="JACSPO010000002">
    <property type="protein sequence ID" value="MBD8061945.1"/>
    <property type="molecule type" value="Genomic_DNA"/>
</dbReference>
<evidence type="ECO:0000256" key="2">
    <source>
        <dbReference type="ARBA" id="ARBA00008520"/>
    </source>
</evidence>
<gene>
    <name evidence="5" type="ORF">H9624_06365</name>
</gene>
<sequence>MHWEGLMDRRARARAGAALAIAAMVAACGEPAGDDAGTDASAGMSTVTFRLWDDAAAAAYRESFDAFNAVHRDIHVEVEVVPEAGYADRAASDLADGTMADVFWTTSDSVAALAHTGEVLELRETLGEDVGDWEPAVTGLYTRDDGLWAVPQLWDSTVLFYNTDLVEEAGVDPAALSWHPDAVREKAPAGGASAPARGDTLRGAVRALTVDEEGRAATDKDFTSDDVAQYGFTTDLTAPAVWLPYLAQLGGVPESGDDLSLTSPQARDVFGYLAELPAVSPVPTPDRELFVNGDLALFQASSAEMRHLASATGLRWGVAPVPSGPDGRVSVVDGVGAAANAATEDPDATAEVLRWLSSTDGQSALASHGVGVPAAAGAQDLYLSSWSDRGVDATAVVAPEAVVTAASGPRARQVLEAIRPVLEEMFRGERPLTEALSAAQATAEKTLGS</sequence>
<evidence type="ECO:0000256" key="4">
    <source>
        <dbReference type="ARBA" id="ARBA00022729"/>
    </source>
</evidence>
<reference evidence="5 6" key="1">
    <citation type="submission" date="2020-08" db="EMBL/GenBank/DDBJ databases">
        <title>A Genomic Blueprint of the Chicken Gut Microbiome.</title>
        <authorList>
            <person name="Gilroy R."/>
            <person name="Ravi A."/>
            <person name="Getino M."/>
            <person name="Pursley I."/>
            <person name="Horton D.L."/>
            <person name="Alikhan N.-F."/>
            <person name="Baker D."/>
            <person name="Gharbi K."/>
            <person name="Hall N."/>
            <person name="Watson M."/>
            <person name="Adriaenssens E.M."/>
            <person name="Foster-Nyarko E."/>
            <person name="Jarju S."/>
            <person name="Secka A."/>
            <person name="Antonio M."/>
            <person name="Oren A."/>
            <person name="Chaudhuri R."/>
            <person name="La Ragione R.M."/>
            <person name="Hildebrand F."/>
            <person name="Pallen M.J."/>
        </authorList>
    </citation>
    <scope>NUCLEOTIDE SEQUENCE [LARGE SCALE GENOMIC DNA]</scope>
    <source>
        <strain evidence="5 6">Sa1BUA1</strain>
    </source>
</reference>
<evidence type="ECO:0000256" key="1">
    <source>
        <dbReference type="ARBA" id="ARBA00004196"/>
    </source>
</evidence>
<dbReference type="InterPro" id="IPR050490">
    <property type="entry name" value="Bact_solute-bd_prot1"/>
</dbReference>
<comment type="caution">
    <text evidence="5">The sequence shown here is derived from an EMBL/GenBank/DDBJ whole genome shotgun (WGS) entry which is preliminary data.</text>
</comment>
<dbReference type="InterPro" id="IPR006059">
    <property type="entry name" value="SBP"/>
</dbReference>
<keyword evidence="6" id="KW-1185">Reference proteome</keyword>
<dbReference type="Proteomes" id="UP000661894">
    <property type="component" value="Unassembled WGS sequence"/>
</dbReference>
<dbReference type="RefSeq" id="WP_251839068.1">
    <property type="nucleotide sequence ID" value="NZ_JACSPO010000002.1"/>
</dbReference>
<accession>A0ABR8Z0U7</accession>
<keyword evidence="3" id="KW-0813">Transport</keyword>
<comment type="similarity">
    <text evidence="2">Belongs to the bacterial solute-binding protein 1 family.</text>
</comment>
<protein>
    <submittedName>
        <fullName evidence="5">Extracellular solute-binding protein</fullName>
    </submittedName>
</protein>
<evidence type="ECO:0000313" key="6">
    <source>
        <dbReference type="Proteomes" id="UP000661894"/>
    </source>
</evidence>
<dbReference type="SUPFAM" id="SSF53850">
    <property type="entry name" value="Periplasmic binding protein-like II"/>
    <property type="match status" value="1"/>
</dbReference>
<organism evidence="5 6">
    <name type="scientific">Oceanitalea stevensii</name>
    <dbReference type="NCBI Taxonomy" id="2763072"/>
    <lineage>
        <taxon>Bacteria</taxon>
        <taxon>Bacillati</taxon>
        <taxon>Actinomycetota</taxon>
        <taxon>Actinomycetes</taxon>
        <taxon>Micrococcales</taxon>
        <taxon>Bogoriellaceae</taxon>
        <taxon>Georgenia</taxon>
    </lineage>
</organism>
<dbReference type="PANTHER" id="PTHR43649:SF31">
    <property type="entry name" value="SN-GLYCEROL-3-PHOSPHATE-BINDING PERIPLASMIC PROTEIN UGPB"/>
    <property type="match status" value="1"/>
</dbReference>
<evidence type="ECO:0000256" key="3">
    <source>
        <dbReference type="ARBA" id="ARBA00022448"/>
    </source>
</evidence>
<comment type="subcellular location">
    <subcellularLocation>
        <location evidence="1">Cell envelope</location>
    </subcellularLocation>
</comment>
<evidence type="ECO:0000313" key="5">
    <source>
        <dbReference type="EMBL" id="MBD8061945.1"/>
    </source>
</evidence>
<name>A0ABR8Z0U7_9MICO</name>
<proteinExistence type="inferred from homology"/>
<dbReference type="Pfam" id="PF13416">
    <property type="entry name" value="SBP_bac_8"/>
    <property type="match status" value="1"/>
</dbReference>
<dbReference type="Gene3D" id="3.40.190.10">
    <property type="entry name" value="Periplasmic binding protein-like II"/>
    <property type="match status" value="1"/>
</dbReference>
<keyword evidence="4" id="KW-0732">Signal</keyword>
<dbReference type="PANTHER" id="PTHR43649">
    <property type="entry name" value="ARABINOSE-BINDING PROTEIN-RELATED"/>
    <property type="match status" value="1"/>
</dbReference>